<organism evidence="1 2">
    <name type="scientific">Fodinicola feengrottensis</name>
    <dbReference type="NCBI Taxonomy" id="435914"/>
    <lineage>
        <taxon>Bacteria</taxon>
        <taxon>Bacillati</taxon>
        <taxon>Actinomycetota</taxon>
        <taxon>Actinomycetes</taxon>
        <taxon>Mycobacteriales</taxon>
        <taxon>Fodinicola</taxon>
    </lineage>
</organism>
<keyword evidence="2" id="KW-1185">Reference proteome</keyword>
<evidence type="ECO:0000313" key="1">
    <source>
        <dbReference type="EMBL" id="GAA1659490.1"/>
    </source>
</evidence>
<dbReference type="EMBL" id="BAAANY010000002">
    <property type="protein sequence ID" value="GAA1659490.1"/>
    <property type="molecule type" value="Genomic_DNA"/>
</dbReference>
<sequence>MDEGAMPVTLGQDAVLPAELSEALERGPFHRALTLAVQASGLSLQRLQQRLADNGVSVSITTLSYWKHGRSQPERAGSLQGVRVLEKLLRLPPESLTGLLGQPRPRGRWINAEPPPTRVGEFFDNSEAAERLMAELGVPDVQQVKLLTSHDRVRVNADRTLSGHSSRLVVQATVDRVSRNYFLHSGDPQGRLVSMVDTRHCRIGRVRTNAAAGYVAIEIVFDRVLGRGDTTIYEYFLETGTRDDYFDRIFRHDTMQYLLEVEFSPEAVPARCLSFRRPKPSDERTDLREVWISPELVAHVAFTDLSAGIYGMCWEWT</sequence>
<comment type="caution">
    <text evidence="1">The sequence shown here is derived from an EMBL/GenBank/DDBJ whole genome shotgun (WGS) entry which is preliminary data.</text>
</comment>
<accession>A0ABN2FUJ3</accession>
<gene>
    <name evidence="1" type="ORF">GCM10009765_06060</name>
</gene>
<evidence type="ECO:0008006" key="3">
    <source>
        <dbReference type="Google" id="ProtNLM"/>
    </source>
</evidence>
<dbReference type="Proteomes" id="UP001500618">
    <property type="component" value="Unassembled WGS sequence"/>
</dbReference>
<name>A0ABN2FUJ3_9ACTN</name>
<proteinExistence type="predicted"/>
<reference evidence="1 2" key="1">
    <citation type="journal article" date="2019" name="Int. J. Syst. Evol. Microbiol.">
        <title>The Global Catalogue of Microorganisms (GCM) 10K type strain sequencing project: providing services to taxonomists for standard genome sequencing and annotation.</title>
        <authorList>
            <consortium name="The Broad Institute Genomics Platform"/>
            <consortium name="The Broad Institute Genome Sequencing Center for Infectious Disease"/>
            <person name="Wu L."/>
            <person name="Ma J."/>
        </authorList>
    </citation>
    <scope>NUCLEOTIDE SEQUENCE [LARGE SCALE GENOMIC DNA]</scope>
    <source>
        <strain evidence="1 2">JCM 14718</strain>
    </source>
</reference>
<evidence type="ECO:0000313" key="2">
    <source>
        <dbReference type="Proteomes" id="UP001500618"/>
    </source>
</evidence>
<protein>
    <recommendedName>
        <fullName evidence="3">XRE family transcriptional regulator</fullName>
    </recommendedName>
</protein>